<evidence type="ECO:0000313" key="2">
    <source>
        <dbReference type="Proteomes" id="UP000095598"/>
    </source>
</evidence>
<dbReference type="Proteomes" id="UP000095598">
    <property type="component" value="Unassembled WGS sequence"/>
</dbReference>
<dbReference type="RefSeq" id="WP_055259254.1">
    <property type="nucleotide sequence ID" value="NZ_CYXT01000020.1"/>
</dbReference>
<name>A0A173TXF7_ANAHA</name>
<organism evidence="1 2">
    <name type="scientific">Anaerostipes hadrus</name>
    <dbReference type="NCBI Taxonomy" id="649756"/>
    <lineage>
        <taxon>Bacteria</taxon>
        <taxon>Bacillati</taxon>
        <taxon>Bacillota</taxon>
        <taxon>Clostridia</taxon>
        <taxon>Lachnospirales</taxon>
        <taxon>Lachnospiraceae</taxon>
        <taxon>Anaerostipes</taxon>
    </lineage>
</organism>
<evidence type="ECO:0000313" key="1">
    <source>
        <dbReference type="EMBL" id="CUN07234.1"/>
    </source>
</evidence>
<protein>
    <submittedName>
        <fullName evidence="1">Uncharacterized protein</fullName>
    </submittedName>
</protein>
<gene>
    <name evidence="1" type="ORF">ERS852425_02434</name>
</gene>
<accession>A0A173TXF7</accession>
<proteinExistence type="predicted"/>
<reference evidence="1 2" key="1">
    <citation type="submission" date="2015-09" db="EMBL/GenBank/DDBJ databases">
        <authorList>
            <consortium name="Pathogen Informatics"/>
        </authorList>
    </citation>
    <scope>NUCLEOTIDE SEQUENCE [LARGE SCALE GENOMIC DNA]</scope>
    <source>
        <strain evidence="1 2">2789STDY5608868</strain>
    </source>
</reference>
<dbReference type="AlphaFoldDB" id="A0A173TXF7"/>
<dbReference type="EMBL" id="CYXT01000020">
    <property type="protein sequence ID" value="CUN07234.1"/>
    <property type="molecule type" value="Genomic_DNA"/>
</dbReference>
<sequence>MILKILLVIIGIILGLVSSGFCQSAKARDTITMTLEDYEHMGEILHSLPIRERHKSLKWKDVALYRCPKCKSYVAEWTEVCECGNRLDWGESEDLSVNKN</sequence>